<feature type="domain" description="Sin" evidence="1">
    <location>
        <begin position="1"/>
        <end position="36"/>
    </location>
</feature>
<evidence type="ECO:0000259" key="1">
    <source>
        <dbReference type="PROSITE" id="PS51500"/>
    </source>
</evidence>
<dbReference type="InterPro" id="IPR010981">
    <property type="entry name" value="SinR/SinI_dimer_dom"/>
</dbReference>
<evidence type="ECO:0000313" key="2">
    <source>
        <dbReference type="EMBL" id="KIL79444.1"/>
    </source>
</evidence>
<evidence type="ECO:0000313" key="3">
    <source>
        <dbReference type="Proteomes" id="UP000031982"/>
    </source>
</evidence>
<dbReference type="InterPro" id="IPR036281">
    <property type="entry name" value="SinR/SinI_dimer_dom_sf"/>
</dbReference>
<name>A0ABR5AXH4_BACBA</name>
<comment type="caution">
    <text evidence="2">The sequence shown here is derived from an EMBL/GenBank/DDBJ whole genome shotgun (WGS) entry which is preliminary data.</text>
</comment>
<accession>A0ABR5AXH4</accession>
<dbReference type="PROSITE" id="PS51500">
    <property type="entry name" value="SIN"/>
    <property type="match status" value="1"/>
</dbReference>
<dbReference type="EMBL" id="JXLP01000003">
    <property type="protein sequence ID" value="KIL79444.1"/>
    <property type="molecule type" value="Genomic_DNA"/>
</dbReference>
<dbReference type="SUPFAM" id="SSF47406">
    <property type="entry name" value="SinR repressor dimerisation domain-like"/>
    <property type="match status" value="1"/>
</dbReference>
<gene>
    <name evidence="2" type="ORF">SD77_3310</name>
</gene>
<protein>
    <recommendedName>
        <fullName evidence="1">Sin domain-containing protein</fullName>
    </recommendedName>
</protein>
<dbReference type="Pfam" id="PF08671">
    <property type="entry name" value="SinI"/>
    <property type="match status" value="1"/>
</dbReference>
<dbReference type="RefSeq" id="WP_082027977.1">
    <property type="nucleotide sequence ID" value="NZ_JARTHD010000018.1"/>
</dbReference>
<reference evidence="2 3" key="1">
    <citation type="submission" date="2015-01" db="EMBL/GenBank/DDBJ databases">
        <title>Genome Assembly of Bacillus badius MTCC 1458.</title>
        <authorList>
            <person name="Verma A."/>
            <person name="Khatri I."/>
            <person name="Mual P."/>
            <person name="Subramanian S."/>
            <person name="Krishnamurthi S."/>
        </authorList>
    </citation>
    <scope>NUCLEOTIDE SEQUENCE [LARGE SCALE GENOMIC DNA]</scope>
    <source>
        <strain evidence="2 3">MTCC 1458</strain>
    </source>
</reference>
<organism evidence="2 3">
    <name type="scientific">Bacillus badius</name>
    <dbReference type="NCBI Taxonomy" id="1455"/>
    <lineage>
        <taxon>Bacteria</taxon>
        <taxon>Bacillati</taxon>
        <taxon>Bacillota</taxon>
        <taxon>Bacilli</taxon>
        <taxon>Bacillales</taxon>
        <taxon>Bacillaceae</taxon>
        <taxon>Pseudobacillus</taxon>
    </lineage>
</organism>
<keyword evidence="3" id="KW-1185">Reference proteome</keyword>
<proteinExistence type="predicted"/>
<sequence length="44" mass="5051">MQEGQFIDQEWVDLIWEAKKLGISIEEIKDFLSNGDLLAGLLML</sequence>
<dbReference type="Proteomes" id="UP000031982">
    <property type="component" value="Unassembled WGS sequence"/>
</dbReference>